<gene>
    <name evidence="4" type="ORF">CLV47_11350</name>
</gene>
<dbReference type="GO" id="GO:0042597">
    <property type="term" value="C:periplasmic space"/>
    <property type="evidence" value="ECO:0007669"/>
    <property type="project" value="UniProtKB-ARBA"/>
</dbReference>
<dbReference type="GO" id="GO:0043190">
    <property type="term" value="C:ATP-binding cassette (ABC) transporter complex"/>
    <property type="evidence" value="ECO:0007669"/>
    <property type="project" value="InterPro"/>
</dbReference>
<dbReference type="PANTHER" id="PTHR30290:SF38">
    <property type="entry name" value="D,D-DIPEPTIDE-BINDING PERIPLASMIC PROTEIN DDPA-RELATED"/>
    <property type="match status" value="1"/>
</dbReference>
<dbReference type="PROSITE" id="PS51257">
    <property type="entry name" value="PROKAR_LIPOPROTEIN"/>
    <property type="match status" value="1"/>
</dbReference>
<dbReference type="SUPFAM" id="SSF53850">
    <property type="entry name" value="Periplasmic binding protein-like II"/>
    <property type="match status" value="1"/>
</dbReference>
<dbReference type="Proteomes" id="UP000237752">
    <property type="component" value="Unassembled WGS sequence"/>
</dbReference>
<feature type="chain" id="PRO_5038838962" evidence="2">
    <location>
        <begin position="27"/>
        <end position="527"/>
    </location>
</feature>
<evidence type="ECO:0000256" key="2">
    <source>
        <dbReference type="SAM" id="SignalP"/>
    </source>
</evidence>
<dbReference type="PIRSF" id="PIRSF002741">
    <property type="entry name" value="MppA"/>
    <property type="match status" value="1"/>
</dbReference>
<organism evidence="4 5">
    <name type="scientific">Antricoccus suffuscus</name>
    <dbReference type="NCBI Taxonomy" id="1629062"/>
    <lineage>
        <taxon>Bacteria</taxon>
        <taxon>Bacillati</taxon>
        <taxon>Actinomycetota</taxon>
        <taxon>Actinomycetes</taxon>
        <taxon>Geodermatophilales</taxon>
        <taxon>Antricoccaceae</taxon>
        <taxon>Antricoccus</taxon>
    </lineage>
</organism>
<dbReference type="InterPro" id="IPR030678">
    <property type="entry name" value="Peptide/Ni-bd"/>
</dbReference>
<keyword evidence="1 2" id="KW-0732">Signal</keyword>
<dbReference type="GO" id="GO:1904680">
    <property type="term" value="F:peptide transmembrane transporter activity"/>
    <property type="evidence" value="ECO:0007669"/>
    <property type="project" value="TreeGrafter"/>
</dbReference>
<evidence type="ECO:0000259" key="3">
    <source>
        <dbReference type="Pfam" id="PF00496"/>
    </source>
</evidence>
<dbReference type="AlphaFoldDB" id="A0A2T0ZWZ3"/>
<dbReference type="Gene3D" id="3.10.105.10">
    <property type="entry name" value="Dipeptide-binding Protein, Domain 3"/>
    <property type="match status" value="1"/>
</dbReference>
<evidence type="ECO:0000313" key="5">
    <source>
        <dbReference type="Proteomes" id="UP000237752"/>
    </source>
</evidence>
<accession>A0A2T0ZWZ3</accession>
<proteinExistence type="predicted"/>
<evidence type="ECO:0000313" key="4">
    <source>
        <dbReference type="EMBL" id="PRZ40885.1"/>
    </source>
</evidence>
<feature type="domain" description="Solute-binding protein family 5" evidence="3">
    <location>
        <begin position="94"/>
        <end position="442"/>
    </location>
</feature>
<dbReference type="GO" id="GO:0015833">
    <property type="term" value="P:peptide transport"/>
    <property type="evidence" value="ECO:0007669"/>
    <property type="project" value="TreeGrafter"/>
</dbReference>
<sequence length="527" mass="56330">MTTIRFGVFRKAQIPALMAIVAMGLAACGGGSSSNEGASASTSYGKPTPGGDLTVAFSASPTSLDPISGGSGLDHSSLYPIYSRLVNFTPDLQAKPGLAKSWEYPDPLTLVLTLQPNVKFQDGTAMDAAAVKFNIDRARTLPTSTVKTNLATVASVDATSPDTVTIHLTEPDTSLPLIFADRAGMMVSPTAVQSEGADFASHPVGAGPYKFVSFAPGDSLVLTKNTDYWEPGKPYLDNLTIKYIANGQTANNALVDKQIDFVNGVSPQLVASLKAKPGIVANSSSSVSMNGCYFNFRKPPFNELKARQAIAYALDNGALNKALNFGQGGEAATQLFPSSYWAYNKDLKYPYKHDVKKAKQLWSEAGMDGVTVQAIGYNAPGQQRKLEIIQSELKEAGITMTVDIKDVSAANQEMYVDGGPATLYCSGWSGRPDPNDTFTSLTSPKSFYNPGGFAAPNVEELIAAGKKESDTAARAKAYQPLAKLVQDYVIWLPINFNPLIVAYQSKVKGYVPDLYGKPDVSFLWITK</sequence>
<dbReference type="InterPro" id="IPR000914">
    <property type="entry name" value="SBP_5_dom"/>
</dbReference>
<evidence type="ECO:0000256" key="1">
    <source>
        <dbReference type="ARBA" id="ARBA00022729"/>
    </source>
</evidence>
<dbReference type="Pfam" id="PF00496">
    <property type="entry name" value="SBP_bac_5"/>
    <property type="match status" value="1"/>
</dbReference>
<comment type="caution">
    <text evidence="4">The sequence shown here is derived from an EMBL/GenBank/DDBJ whole genome shotgun (WGS) entry which is preliminary data.</text>
</comment>
<dbReference type="Gene3D" id="3.90.76.10">
    <property type="entry name" value="Dipeptide-binding Protein, Domain 1"/>
    <property type="match status" value="1"/>
</dbReference>
<dbReference type="Gene3D" id="3.40.190.10">
    <property type="entry name" value="Periplasmic binding protein-like II"/>
    <property type="match status" value="1"/>
</dbReference>
<dbReference type="EMBL" id="PVUE01000013">
    <property type="protein sequence ID" value="PRZ40885.1"/>
    <property type="molecule type" value="Genomic_DNA"/>
</dbReference>
<protein>
    <submittedName>
        <fullName evidence="4">Peptide/nickel transport system permease protein/peptide/nickel transport system substrate-binding protein</fullName>
    </submittedName>
</protein>
<name>A0A2T0ZWZ3_9ACTN</name>
<dbReference type="PANTHER" id="PTHR30290">
    <property type="entry name" value="PERIPLASMIC BINDING COMPONENT OF ABC TRANSPORTER"/>
    <property type="match status" value="1"/>
</dbReference>
<feature type="signal peptide" evidence="2">
    <location>
        <begin position="1"/>
        <end position="26"/>
    </location>
</feature>
<keyword evidence="5" id="KW-1185">Reference proteome</keyword>
<reference evidence="4 5" key="1">
    <citation type="submission" date="2018-03" db="EMBL/GenBank/DDBJ databases">
        <title>Genomic Encyclopedia of Archaeal and Bacterial Type Strains, Phase II (KMG-II): from individual species to whole genera.</title>
        <authorList>
            <person name="Goeker M."/>
        </authorList>
    </citation>
    <scope>NUCLEOTIDE SEQUENCE [LARGE SCALE GENOMIC DNA]</scope>
    <source>
        <strain evidence="4 5">DSM 100065</strain>
    </source>
</reference>
<dbReference type="RefSeq" id="WP_170111096.1">
    <property type="nucleotide sequence ID" value="NZ_PVUE01000013.1"/>
</dbReference>
<dbReference type="InterPro" id="IPR039424">
    <property type="entry name" value="SBP_5"/>
</dbReference>